<dbReference type="Proteomes" id="UP000014174">
    <property type="component" value="Unassembled WGS sequence"/>
</dbReference>
<gene>
    <name evidence="2" type="ORF">ADIARSV_1760</name>
</gene>
<keyword evidence="1" id="KW-0812">Transmembrane</keyword>
<evidence type="ECO:0000256" key="1">
    <source>
        <dbReference type="SAM" id="Phobius"/>
    </source>
</evidence>
<sequence length="598" mass="66895">MKTTYKQLTWFCAIISVVIIFSSFYSNRESSKNTFLFPYKQAGLNERQAAAHLLSRFTYGATPGEIDEVVKIGLEKWFQNQLSGDLPDDSLNLVLSSFDALALSNKEVAAKYPNQGQILRMVVKDGTVDKDSVKKDGKVYRDVLQQYMQNNGLKPRQDLYRQFISQKVLRAAYSKNQLQEVMTSFWFNHFNVSITKNDCAAFIPAYERDVIRPNAMGKFSNLLVATAQSPAMLYFLDNFSSVGTKVTSGSTMSMAKMRKPKSARGLNENYAREVMELHTLGVDGGYTQLDVTEAARVLTGWTVYPMGVDTNPIERPGFVHEGDFLFTPNRHDNSVKTVLGASFGPDGGYQEGQQLLNMLAHHSSTAKFISGKIAIRFVSDHPSEKLIDKMAQVFRDKDGDIKQVLIAMVTTSEFWSATSVREKTKSPFELAIGAVRSVHADIKQPYQLFNWISRMGEKMYYYQAPTGFPDKGQYWINTGALLNRMNFGLALASGRIPGVRVDLIALNNHHEPESAQAALRIYSQLIMPDRDLAATIKRLTPMLNDPELIKKVDVASAKVSAPQADMDQDEVKTKVLGNSTMLAQVVGVILGSPEYQRR</sequence>
<evidence type="ECO:0000313" key="3">
    <source>
        <dbReference type="Proteomes" id="UP000014174"/>
    </source>
</evidence>
<evidence type="ECO:0000313" key="2">
    <source>
        <dbReference type="EMBL" id="EOR95060.1"/>
    </source>
</evidence>
<keyword evidence="1" id="KW-1133">Transmembrane helix</keyword>
<dbReference type="STRING" id="1150600.ADIARSV_1760"/>
<dbReference type="AlphaFoldDB" id="R9GU49"/>
<accession>R9GU49</accession>
<dbReference type="eggNOG" id="COG5267">
    <property type="taxonomic scope" value="Bacteria"/>
</dbReference>
<proteinExistence type="predicted"/>
<comment type="caution">
    <text evidence="2">The sequence shown here is derived from an EMBL/GenBank/DDBJ whole genome shotgun (WGS) entry which is preliminary data.</text>
</comment>
<dbReference type="InterPro" id="IPR014917">
    <property type="entry name" value="DUF1800"/>
</dbReference>
<organism evidence="2 3">
    <name type="scientific">Arcticibacter svalbardensis MN12-7</name>
    <dbReference type="NCBI Taxonomy" id="1150600"/>
    <lineage>
        <taxon>Bacteria</taxon>
        <taxon>Pseudomonadati</taxon>
        <taxon>Bacteroidota</taxon>
        <taxon>Sphingobacteriia</taxon>
        <taxon>Sphingobacteriales</taxon>
        <taxon>Sphingobacteriaceae</taxon>
        <taxon>Arcticibacter</taxon>
    </lineage>
</organism>
<dbReference type="OrthoDB" id="9772295at2"/>
<protein>
    <submittedName>
        <fullName evidence="2">Uncharacterized protein</fullName>
    </submittedName>
</protein>
<dbReference type="Pfam" id="PF08811">
    <property type="entry name" value="DUF1800"/>
    <property type="match status" value="1"/>
</dbReference>
<dbReference type="EMBL" id="AQPN01000068">
    <property type="protein sequence ID" value="EOR95060.1"/>
    <property type="molecule type" value="Genomic_DNA"/>
</dbReference>
<keyword evidence="3" id="KW-1185">Reference proteome</keyword>
<dbReference type="RefSeq" id="WP_016194996.1">
    <property type="nucleotide sequence ID" value="NZ_AQPN01000068.1"/>
</dbReference>
<keyword evidence="1" id="KW-0472">Membrane</keyword>
<reference evidence="2 3" key="1">
    <citation type="journal article" date="2013" name="Genome Announc.">
        <title>Draft Genome Sequence of Arcticibacter svalbardensis Strain MN12-7T, a Member of the Family Sphingobacteriaceae Isolated from an Arctic Soil Sample.</title>
        <authorList>
            <person name="Shivaji S."/>
            <person name="Ara S."/>
            <person name="Prasad S."/>
            <person name="Manasa B.P."/>
            <person name="Begum Z."/>
            <person name="Singh A."/>
            <person name="Kumar Pinnaka A."/>
        </authorList>
    </citation>
    <scope>NUCLEOTIDE SEQUENCE [LARGE SCALE GENOMIC DNA]</scope>
    <source>
        <strain evidence="2 3">MN12-7</strain>
    </source>
</reference>
<dbReference type="PATRIC" id="fig|1150600.3.peg.1733"/>
<name>R9GU49_9SPHI</name>
<feature type="transmembrane region" description="Helical" evidence="1">
    <location>
        <begin position="7"/>
        <end position="25"/>
    </location>
</feature>